<dbReference type="EMBL" id="BK014722">
    <property type="protein sequence ID" value="DAD69494.1"/>
    <property type="molecule type" value="Genomic_DNA"/>
</dbReference>
<organism evidence="1">
    <name type="scientific">Siphoviridae sp. ctR0j7</name>
    <dbReference type="NCBI Taxonomy" id="2823580"/>
    <lineage>
        <taxon>Viruses</taxon>
        <taxon>Duplodnaviria</taxon>
        <taxon>Heunggongvirae</taxon>
        <taxon>Uroviricota</taxon>
        <taxon>Caudoviricetes</taxon>
    </lineage>
</organism>
<dbReference type="InterPro" id="IPR021695">
    <property type="entry name" value="Phage_KPP10_Orf10"/>
</dbReference>
<dbReference type="Pfam" id="PF11681">
    <property type="entry name" value="Phage_Tube_PhiTE"/>
    <property type="match status" value="1"/>
</dbReference>
<reference evidence="1" key="1">
    <citation type="journal article" date="2021" name="Proc. Natl. Acad. Sci. U.S.A.">
        <title>A Catalog of Tens of Thousands of Viruses from Human Metagenomes Reveals Hidden Associations with Chronic Diseases.</title>
        <authorList>
            <person name="Tisza M.J."/>
            <person name="Buck C.B."/>
        </authorList>
    </citation>
    <scope>NUCLEOTIDE SEQUENCE</scope>
    <source>
        <strain evidence="1">CtR0j7</strain>
    </source>
</reference>
<accession>A0A8S5LHL5</accession>
<evidence type="ECO:0000313" key="1">
    <source>
        <dbReference type="EMBL" id="DAD69494.1"/>
    </source>
</evidence>
<evidence type="ECO:0008006" key="2">
    <source>
        <dbReference type="Google" id="ProtNLM"/>
    </source>
</evidence>
<name>A0A8S5LHL5_9CAUD</name>
<sequence>MSAVKTYSPDRVKLVVGVHSVTGYADGTFVSIEPLGDGITSQAGADGEVARVMSADKRVKITLTLQQTSRSNDVLNTLLSIDHLSGGDKPFPLMLTDLRGTTLVATDAAWIVNRPTVEFGKELGNREWVIETARAAFTVGGNN</sequence>
<dbReference type="NCBIfam" id="NF047581">
    <property type="entry name" value="gp105_phage_fam"/>
    <property type="match status" value="1"/>
</dbReference>
<protein>
    <recommendedName>
        <fullName evidence="2">DUF3277 family protein</fullName>
    </recommendedName>
</protein>
<proteinExistence type="predicted"/>